<feature type="compositionally biased region" description="Polar residues" evidence="8">
    <location>
        <begin position="1452"/>
        <end position="1470"/>
    </location>
</feature>
<dbReference type="InterPro" id="IPR003126">
    <property type="entry name" value="Znf_UBR"/>
</dbReference>
<feature type="region of interest" description="Disordered" evidence="8">
    <location>
        <begin position="1326"/>
        <end position="1365"/>
    </location>
</feature>
<feature type="region of interest" description="Disordered" evidence="8">
    <location>
        <begin position="33"/>
        <end position="68"/>
    </location>
</feature>
<dbReference type="Pfam" id="PF19423">
    <property type="entry name" value="E3_UBR4_N"/>
    <property type="match status" value="1"/>
</dbReference>
<accession>A0A0T6B9I0</accession>
<dbReference type="SMART" id="SM00396">
    <property type="entry name" value="ZnF_UBR1"/>
    <property type="match status" value="1"/>
</dbReference>
<dbReference type="Proteomes" id="UP000051574">
    <property type="component" value="Unassembled WGS sequence"/>
</dbReference>
<dbReference type="GO" id="GO:0008270">
    <property type="term" value="F:zinc ion binding"/>
    <property type="evidence" value="ECO:0007669"/>
    <property type="project" value="UniProtKB-KW"/>
</dbReference>
<feature type="compositionally biased region" description="Low complexity" evidence="8">
    <location>
        <begin position="1046"/>
        <end position="1066"/>
    </location>
</feature>
<feature type="compositionally biased region" description="Polar residues" evidence="8">
    <location>
        <begin position="33"/>
        <end position="43"/>
    </location>
</feature>
<keyword evidence="11" id="KW-1185">Reference proteome</keyword>
<evidence type="ECO:0000313" key="11">
    <source>
        <dbReference type="Proteomes" id="UP000051574"/>
    </source>
</evidence>
<feature type="compositionally biased region" description="Polar residues" evidence="8">
    <location>
        <begin position="337"/>
        <end position="354"/>
    </location>
</feature>
<feature type="region of interest" description="Disordered" evidence="8">
    <location>
        <begin position="335"/>
        <end position="354"/>
    </location>
</feature>
<evidence type="ECO:0000256" key="3">
    <source>
        <dbReference type="ARBA" id="ARBA00022771"/>
    </source>
</evidence>
<dbReference type="PANTHER" id="PTHR21725:SF1">
    <property type="entry name" value="E3 UBIQUITIN-PROTEIN LIGASE UBR4"/>
    <property type="match status" value="1"/>
</dbReference>
<comment type="caution">
    <text evidence="10">The sequence shown here is derived from an EMBL/GenBank/DDBJ whole genome shotgun (WGS) entry which is preliminary data.</text>
</comment>
<keyword evidence="2" id="KW-0479">Metal-binding</keyword>
<dbReference type="PANTHER" id="PTHR21725">
    <property type="entry name" value="E3 UBIQUITIN-PROTEIN LIGASE UBR4"/>
    <property type="match status" value="1"/>
</dbReference>
<keyword evidence="4" id="KW-0862">Zinc</keyword>
<dbReference type="Pfam" id="PF02207">
    <property type="entry name" value="zf-UBR"/>
    <property type="match status" value="1"/>
</dbReference>
<evidence type="ECO:0000256" key="8">
    <source>
        <dbReference type="SAM" id="MobiDB-lite"/>
    </source>
</evidence>
<dbReference type="InterPro" id="IPR045189">
    <property type="entry name" value="UBR4-like"/>
</dbReference>
<evidence type="ECO:0000256" key="1">
    <source>
        <dbReference type="ARBA" id="ARBA00009970"/>
    </source>
</evidence>
<feature type="region of interest" description="UBR4 E3 catalytic module" evidence="7">
    <location>
        <begin position="3330"/>
        <end position="3792"/>
    </location>
</feature>
<feature type="region of interest" description="Disordered" evidence="8">
    <location>
        <begin position="228"/>
        <end position="262"/>
    </location>
</feature>
<dbReference type="PROSITE" id="PS52043">
    <property type="entry name" value="UBR4_E3"/>
    <property type="match status" value="1"/>
</dbReference>
<dbReference type="CDD" id="cd19680">
    <property type="entry name" value="UBR-box_UBR4"/>
    <property type="match status" value="1"/>
</dbReference>
<gene>
    <name evidence="10" type="ORF">AMK59_4128</name>
</gene>
<feature type="compositionally biased region" description="Basic and acidic residues" evidence="8">
    <location>
        <begin position="1949"/>
        <end position="1958"/>
    </location>
</feature>
<dbReference type="InterPro" id="IPR045841">
    <property type="entry name" value="E3_UBR4_N"/>
</dbReference>
<evidence type="ECO:0000256" key="2">
    <source>
        <dbReference type="ARBA" id="ARBA00022723"/>
    </source>
</evidence>
<keyword evidence="5" id="KW-0112">Calmodulin-binding</keyword>
<evidence type="ECO:0000256" key="7">
    <source>
        <dbReference type="PROSITE-ProRule" id="PRU01388"/>
    </source>
</evidence>
<feature type="domain" description="UBR-type" evidence="9">
    <location>
        <begin position="266"/>
        <end position="335"/>
    </location>
</feature>
<feature type="region of interest" description="Disordered" evidence="8">
    <location>
        <begin position="1935"/>
        <end position="1958"/>
    </location>
</feature>
<name>A0A0T6B9I0_9SCAR</name>
<evidence type="ECO:0000256" key="6">
    <source>
        <dbReference type="PROSITE-ProRule" id="PRU00508"/>
    </source>
</evidence>
<feature type="region of interest" description="Disordered" evidence="8">
    <location>
        <begin position="1043"/>
        <end position="1067"/>
    </location>
</feature>
<dbReference type="GO" id="GO:0005516">
    <property type="term" value="F:calmodulin binding"/>
    <property type="evidence" value="ECO:0007669"/>
    <property type="project" value="UniProtKB-KW"/>
</dbReference>
<reference evidence="10 11" key="1">
    <citation type="submission" date="2015-09" db="EMBL/GenBank/DDBJ databases">
        <title>Draft genome of the scarab beetle Oryctes borbonicus.</title>
        <authorList>
            <person name="Meyer J.M."/>
            <person name="Markov G.V."/>
            <person name="Baskaran P."/>
            <person name="Herrmann M."/>
            <person name="Sommer R.J."/>
            <person name="Roedelsperger C."/>
        </authorList>
    </citation>
    <scope>NUCLEOTIDE SEQUENCE [LARGE SCALE GENOMIC DNA]</scope>
    <source>
        <strain evidence="10">OB123</strain>
        <tissue evidence="10">Whole animal</tissue>
    </source>
</reference>
<dbReference type="Pfam" id="PF24079">
    <property type="entry name" value="UBR4"/>
    <property type="match status" value="1"/>
</dbReference>
<proteinExistence type="inferred from homology"/>
<feature type="compositionally biased region" description="Low complexity" evidence="8">
    <location>
        <begin position="44"/>
        <end position="56"/>
    </location>
</feature>
<dbReference type="PROSITE" id="PS51157">
    <property type="entry name" value="ZF_UBR"/>
    <property type="match status" value="1"/>
</dbReference>
<keyword evidence="3 7" id="KW-0863">Zinc-finger</keyword>
<dbReference type="InterPro" id="IPR016024">
    <property type="entry name" value="ARM-type_fold"/>
</dbReference>
<feature type="zinc finger region" description="UBR-type" evidence="6">
    <location>
        <begin position="266"/>
        <end position="335"/>
    </location>
</feature>
<evidence type="ECO:0000313" key="10">
    <source>
        <dbReference type="EMBL" id="KRT83883.1"/>
    </source>
</evidence>
<feature type="compositionally biased region" description="Polar residues" evidence="8">
    <location>
        <begin position="1479"/>
        <end position="1492"/>
    </location>
</feature>
<organism evidence="10 11">
    <name type="scientific">Oryctes borbonicus</name>
    <dbReference type="NCBI Taxonomy" id="1629725"/>
    <lineage>
        <taxon>Eukaryota</taxon>
        <taxon>Metazoa</taxon>
        <taxon>Ecdysozoa</taxon>
        <taxon>Arthropoda</taxon>
        <taxon>Hexapoda</taxon>
        <taxon>Insecta</taxon>
        <taxon>Pterygota</taxon>
        <taxon>Neoptera</taxon>
        <taxon>Endopterygota</taxon>
        <taxon>Coleoptera</taxon>
        <taxon>Polyphaga</taxon>
        <taxon>Scarabaeiformia</taxon>
        <taxon>Scarabaeidae</taxon>
        <taxon>Dynastinae</taxon>
        <taxon>Oryctes</taxon>
    </lineage>
</organism>
<feature type="non-terminal residue" evidence="10">
    <location>
        <position position="3792"/>
    </location>
</feature>
<feature type="region of interest" description="Disordered" evidence="8">
    <location>
        <begin position="1452"/>
        <end position="1524"/>
    </location>
</feature>
<evidence type="ECO:0000256" key="5">
    <source>
        <dbReference type="ARBA" id="ARBA00022860"/>
    </source>
</evidence>
<feature type="non-terminal residue" evidence="10">
    <location>
        <position position="1"/>
    </location>
</feature>
<comment type="similarity">
    <text evidence="1 7">Belongs to the UBR4 family.</text>
</comment>
<feature type="compositionally biased region" description="Acidic residues" evidence="8">
    <location>
        <begin position="236"/>
        <end position="262"/>
    </location>
</feature>
<evidence type="ECO:0000259" key="9">
    <source>
        <dbReference type="PROSITE" id="PS51157"/>
    </source>
</evidence>
<dbReference type="InterPro" id="IPR025704">
    <property type="entry name" value="E3_Ub_ligase_UBR4_C"/>
</dbReference>
<feature type="compositionally biased region" description="Gly residues" evidence="8">
    <location>
        <begin position="1496"/>
        <end position="1506"/>
    </location>
</feature>
<sequence length="3792" mass="424107">LNYLCGSMSKLASVESDNLQTWLRHVIVGPTNMTSSASSSNIQTPTTVTVPKTETTAENGKATEDNGQWTGIQVVSSESNASPSPSDDQKSLIQENSQLLQALTNFIVKQSGISEEVPITILKALIPLGSVILSPTIEGAGFTDLMVVMTTLSDAGVGRGHQYLVPATAEWLEMCREYLIQKETIENLGTYSGVEKNCIMLEAACCLLEYLSDVICGLTNQTTNFRAVSPPWEGETPLDQDTDYPDEVNDEEDSGEDSDEDSLSNKLCTFTITQKEFMNQHWYHCHTCRMLDGVGVCSVCARVCHKGHDLSYAKFGNFFCDCGAKEDGSCQALVKRSPQSNNEGPSNVNNPSTTGFASEHMLTSSLRRRASSPVPLDKILSKKDRRNGSLVKQLEGSREFISNYFGNSTVPGTLLNLLQSFIPAVEASCNRNSPVGCHARALKALQQLHSADKKYVYTDQLMVPTLGSQEGAFENVRMSYAGEQGQTIRQLLSAHIVRRVAMCCMYSTHGKRQHLAVSHEKGKITVLQLSALLKQADSSTRKLTLTRLASAPIPFTVLSLSSNLCNEDYLAVCGLKDCHILTFNSTGSVSDHLVLHPQLETGNFIIKAIWLPGSQTQLALVTADFVKIYDLAKDALSPQYYFLVPSGKIRDCTFMYEDKIYNILLMSSPGHIYYEALNEDSSAKHGSFYVTNTLEVFHLDVTDVNGQVAGGGVSIYYSHTLGLLFYSYAQGKSFISPITPKNNCLTVVFPITLPTPTASSSKSNGSKNPTPQPLCQWTEIPNHPGLICCAMQSSNNPVVIMLKPDSLAIQEIKVVPSKSKTMDMVAIRHNSVNEQRTTLILMCEDGSLKIYMANMEQTGFWMSPTIQPAIAQSPLKPRKKKVVKTGKVPSSVTFPVDFFEHSQPMNDVEIGGNDLLQVYNVSQLKHRLNTTGLYVVCTKPLGFTVEITNSDNNMVMTGIRVLVGSQDPQRAPSFIEVFGRIITISVNRSRWYDVPFSREESLQADKKLTVVFGPSQDAETVTMVDSIKVYGKTKDVFGWPEENEENVSANNATPPTSTNNTSNENEQIATTNSAPLTKLERLVTNVLEVLDGSFSLYSNEEKMLSHKSSCIKVATQLLTLPTPICMQMYSKSLLASLHTTKQLYHSYKDQALLQHVLMTLSAMLEVDPTKNQTDIDAESYYRLVLIVRGIAVARPQNLVKFTDSHTSIQDVVLDDPLDGKTPTIKSSKNQHLLLQLMDVLWLLHSLNPENPTLVPVVVPGLKHTEQVVHALVEIVHAFNSCDTYSNITIAVYLQLLLCEDPTIAFSAKQAICRVLKPKFKRRRVYIPSPPHCSSPPVKAVESEDDKSRSTTQTAQDEDAQSRDSRYDVDAVEAIAMLQQPGADNHNVNLEALLGGGAGFPPLLDIPPDADDETMVELAIALSLQEHDLAGEQGQQPLHGLQQVLANPTLAQIPGQPTQEAGHFSDTTASAAGSDDEGSTAATDGSTLRTSPAEQGGSAGSESGGSGVESITGEHNVSGRSSAYGDNMQEVINTVSRSDTSSLATANYQIAETDNLNQETEHEPDSENSSRLHVLRLQLLERLIEYLPKLRNVDGVRAIPFLQVVLQLTTDLDGHSERDKTCLNSLLTAVIVELQINTVNLENVCTRTKQREVQLVIMRLLSVLMSRCKTSSTTSKSSPPDNSTYVSQVTATMLHKADIINYCLKLLQSLLDYWRNVPDDNASIQTGANLLKEHLPHSPPDMTPFFLRQFVKGHASDVFQTYPQLLTEMALRLPYQVHKHSEVSEFVNIAFDTSWYRYLCEYMMTSQTPFLRRQVRKLLLFICGNKEKYRQLRDVHALNTHMKAVKKCCAKVGYNAAIDFQHGLQLSYDSLVELVEHLKSCLEIGLSRTGNWQKFCMHHDDIIPFLFQVSCLLDEGVAPTILHLLNCAIVVNAAGGTSKKSDSTSKSTTSRKDREKSDDSAAEALFEESNCIALVEQINKQVSREVLTRFIRTFVLETNSTNVRWQAHALIVAIHKNSKSKEQLALLELLWRLWPLLPTYGRKAAQFVDLLGYFSLKFSETSDSTEQISEYVDKAVDVLRMQNELLAHHPNASLYTHMSQFVELEGYYLESEPCLVCNNPEVPLTTIKLSAIKVDSKFTTTTQIVKLLSSHTISKITVRIADLKRTKMVRTINIYYNNRSVQAVIELKNKPALWHKAKKVMLSTGQTEVKIEFPLPIVACNLMIEYADFFENLQASSETLQCPRCSAAVPANPGVCSNCGENVFQCHKCRAINYDEKDPFLCHACGFCKYAKFDFTLQARPCCAVEPIENDEDRKKMVSNINSLLEKADRVYKQLMANKPNLEALVMKVTEQRSDRKADEASTSNANSGVNAVQATSLAQVKVNKTIQMLAQQYCSECKISFEELSKIIQRVLVSRKELVAYDRRHRDNEPLPKAQTEIPHDHQPLSVISRSSSRCYGCSSAATEHCLTLLRALALNPKTRKLLCSKGLIQDLLSNNLRKGSTQLQEDVRQLLCVLSKDNETDLLSNNLRKGSTQLQEDVRQLLCVLSKDNETATEELCTLIMERITLALTSHISSFDLSSSICHEMALLASLLHLKDNCWEMRLRLLVELFLRACEDTRSPVVIESIILPCLKMWYNLIKPQENTSSKKAKEKANTNASTIKPEFIKVAVNVYKWLEKDPNHTYQKWKSLKPIKGETSSLPKDKKELHEYCLMEKFGKRWKDKVQGRLPPVLDFSVTSWVKAVLFNPSSRLARQVTCNILEHCCNSFARKEKVLLLLTHFLEELSGAGESSSEFLTLYQNLIQDTPWKQYLTVHGVLITLANLITREIEQLHYLEETTLTSDLTQGYVLNQLTDLLASFLEDPAIRRQYKGKLVGAVLNGYLSLRRLVVQRTRLIDDTQEKLLELLEDMTTGTEEETKAFMVVCMETVEKYSLQDVLTPVFIFERLCSIIYPEENDIGEFFLTLDKDPQQEDFLQGRMLGNPYSSLEAGLGPLMRDVKNKICQDCELVALLEDDNGMELLVNNKIMSLDLPVKDVYKKVWLAEGGEQESMRVVYRMRGLLGDATEEFVETLNNKSQAAVDNEEVYKMANILADCGGLQIMVKRLGAIQNVVRAKPLLQVLLKLFRLSIKVSRVQEVLIQPELGAMGVFLKTLQLCLDNESDSNQNSVTEQLLDIMETILTKATSKSLESFAKFSQTFGGPEYIQSLLKYTNQPSIRNNQSLQEHLMHVLASLVYDDSERMKVLVDHFKPVLNFNMYDMEHTPEDQQKLEMFCVLANGIDRNVIGNTLKDYIINLDIISNALEYITIHAPCVKPTLLRTDSDELKEFISKPALKYILRILTGMAYCHENTQMAVATNNTIPIIHRLEQVSSDEHVGSLAENLLEALRTNPTVATCIEEAREFTRSEKKRLAMAMREKQLGQLGMRTNDKGQVTAKSTILQQMEELGEETGLVCCICREGYKYQPTKVLGIYTFTKRCNVDDFEAKPRKTIGYNTVTHFNIVHVDCHMSAVRLARTRDEWESAALQNANTKCNGLLPLWGPQVPESAFASCLARHNTYLQESTNHRDIGHSSTIHDLKLLLLRFAHEKSFHEDTGGGGPQSNMHMVPYLIHMALYVINTTRVSKKEESVLMSYIDTASPEKWIESSYDAEGPLYWMTMSILLHTAATWNKHRVSHLKRMIVLAQARHTQPSGPVKALSNKTEEDYAVYKPYLVFFGIVDGIYNNFFKNVTATDEQWPSNLADYIRHNDEALMKASERLLGIYTDELLPCTSFPEFCDVADLLDVITTPDTFIAD</sequence>
<dbReference type="OrthoDB" id="30336at2759"/>
<dbReference type="InterPro" id="IPR056530">
    <property type="entry name" value="UBR4-like_dom"/>
</dbReference>
<dbReference type="EMBL" id="LJIG01009036">
    <property type="protein sequence ID" value="KRT83883.1"/>
    <property type="molecule type" value="Genomic_DNA"/>
</dbReference>
<protein>
    <recommendedName>
        <fullName evidence="9">UBR-type domain-containing protein</fullName>
    </recommendedName>
</protein>
<dbReference type="Pfam" id="PF13764">
    <property type="entry name" value="E3_UbLigase_R4"/>
    <property type="match status" value="1"/>
</dbReference>
<evidence type="ECO:0000256" key="4">
    <source>
        <dbReference type="ARBA" id="ARBA00022833"/>
    </source>
</evidence>
<dbReference type="InterPro" id="IPR047509">
    <property type="entry name" value="UBR4-like_UBR-box"/>
</dbReference>
<dbReference type="SUPFAM" id="SSF48371">
    <property type="entry name" value="ARM repeat"/>
    <property type="match status" value="1"/>
</dbReference>
<dbReference type="SUPFAM" id="SSF50978">
    <property type="entry name" value="WD40 repeat-like"/>
    <property type="match status" value="1"/>
</dbReference>
<dbReference type="InterPro" id="IPR036322">
    <property type="entry name" value="WD40_repeat_dom_sf"/>
</dbReference>